<reference evidence="2" key="1">
    <citation type="submission" date="2019-05" db="EMBL/GenBank/DDBJ databases">
        <title>Annotation for the trematode Paragonimus heterotremus.</title>
        <authorList>
            <person name="Choi Y.-J."/>
        </authorList>
    </citation>
    <scope>NUCLEOTIDE SEQUENCE</scope>
    <source>
        <strain evidence="2">LC</strain>
    </source>
</reference>
<evidence type="ECO:0000313" key="3">
    <source>
        <dbReference type="Proteomes" id="UP000748531"/>
    </source>
</evidence>
<comment type="caution">
    <text evidence="2">The sequence shown here is derived from an EMBL/GenBank/DDBJ whole genome shotgun (WGS) entry which is preliminary data.</text>
</comment>
<feature type="region of interest" description="Disordered" evidence="1">
    <location>
        <begin position="60"/>
        <end position="83"/>
    </location>
</feature>
<accession>A0A8J4TDL1</accession>
<sequence length="2378" mass="274416">MSNSLLQLIGFRSRLRRLCNPAKQMEVGEVSSAANYDDRLNKLVEELELELNLARQVADAESLTDNESASTTPTNSVEPNSSTVLGTQLRTIEESVDHLVKTVCCLTTSLPKFMMSTRRRSRVAQHVKCEKMLHDVRTDLQHLSEDGRPLFASSNLESHVQMTLSQNILGVDGYLQVISNLDSYINEFMTHSSSEDWDGYTIAQVRRQLDEIWCFFHDRLAGFSRMEQLDLPITEDEISAITPRNSSGSIGLSLQELTTEFEDSKKQLFSSLNFLNDWKYSGARSLLPVFTSELALLRSLISLHALLTNSHEIISSITTQKCNFSEMIGQSSCAFVKPVNRMQLEVNHNENGTPNEEDASIRETMRQLNELVIHLCEEFQPVQDAEPFNMSSQISDRTSTQDVQSSSTALPVLVCLMDNRLINAYSSALTETVTNVRYIPCVLKGLCNQLRGVRIQMERAVEVHVKPPEPTSTLTQPEMLYKSHVTLQDSVNSLLDSYQNYLSLLKKHYELPFHSFDELMPRLESHKLLFTGLTWYSTKVECVASILLCNVTERLNDVGYDPINMTDHRLRHRMKHLCKVGGVLERQLITWFGDVFSLLNRWNRLEQQIEDVNDQTLQLCNRLPGYPVNLVPRIEPTFAVWISGVAKRSQLSDTMETASCTARRLLISSDTMKNFRSQCEWIRDVTYQLWSLHPIASQLLTRLVKLYEELNLITKMPRPSSDLCWEPTSWNCVFQFNWARLICWTRNVLMELQHQADIIENGELSLNLLEKWLPFVQERLLAVHTTASNHEIDIGFLNEEFDRLDSLYLELIAEKGCQMEEIQRTLQWILGDLFTNNNGLLFDRFLDREQQLWYAYQSLKLQVEQRRQLTCQQFMHFVERLRDERTSTDQAQLQQTVCSFTRLFYVQYSKIQQYASESLTSCSLGELNKHLFHLTEVYIRLQTRLPVLLQLASIFNQTTSDRFRLFELVANWLNLINAINPLHQKLSNLTNEYQKLTSDVRQLNLEFTEFRRYSEFLSVGLNHTFFTCGLLEDSSRLHKPLTKWRSDLFKRLKVLKLSLLQLTSSNVVLRLNEPGTFSKTTDVTIHVVIKPRDLNNRIRELDGWLYTMKQQLYHQEKAILNTWHRWETIESALDRSEGELDFLIQSVSYFQPLPLTGNHSECPWNYLLRSVGRIKHLITDRIGCWRTYSEGEKGSASETVNEWSKSSEVYSRYVYIGGQLISYLKKIDRPTELIADVIQHIRSRLDTYSEIRTDLLKKVVTADKTLQQLLDQTLEFSRLCTLCHQSLSYCMQKLCRELMDKEPDIACLDTNSTVIPNEIPSLTRLVQLGFHQSVLADSSSKEGSLGQLNSLVNEITNTADSQTSAYFHSAVHSVVKSFYELYNLTTLSLTELQQKRSLWCYYELTFGELKLHSGYYSPTYNRNEYNTILSKLFTLRMELTTLALQMSSPSVLASMDTVLSNPSIVELMSRMQLNDFNDIAETGLQPEDEMIQINNGKWTLDSLARLCADQERLTHEVKILKALLWTALQDHKQPGWSILLDKVIWLLRVENQLFECNRTLDRTLTYWFAFVRRYSGLCSHIKWHTIRMLTPDREVHFAPHKANELEKISWASWCEFRLLGAIVDDLLDMDVCSQLLISPLTSEMQSGNLHDTCFANRSVKNITPMERLFSSWQSQEEYEIFIGQANKKCSHQMNELVGRLNQLSSDLSEIFMFLQQDVQPEGNMLMYQSRQLMKLWNSLTQLRIEWTALFWDGKSVDALGRSVQPNPLLHLSYDTKMELLSQTCLIANGRLGQLAKHSREILTSLEPSFHLIASITSEFHQRSDRFTRIAPGQSIFPDQSSCVEHCRPTDAINLNVIVRQVTFDLERWREVNHLDLVHLLERLRMLRKVYNDLCITQGHPSDNIKMDKKICKLQSDVRQLLLKGNSRAKHMALFKNDLLYLTKHLHSFHLQTDHFCCLSDLPLIRCHGELSVKMKTNLVHTVCSALQNGLKLQVVCTLARWHHRVCYPQPQTGHCNQLGDYLRARVHQLVSVLKTIQLNVRMTTQTLGDLQDLDERAQAWLENWGRTLNEVQMSRDGLESVLPEFNRELEDFLCLHGVNLPRVVSTNEIDPADAFRSACTDLCDRSFWTEDVSNRNAAFENRFVRTVERAQHMLEQGRRVLTVLEQNKVWLKQTHRLIETIGAQPSSPTKHVNVIPTYLWVNAHDRTLSLTWNPHNTIHILNDLCTELKCLEQRWIGVVWSASAADKISVHGLLTQMNSIRRQGESWYVQMDLLDADDTPTDTLDPLTSIVSFAPSAVRDAIQFGSSTPTDLVESSTWPSVAQLKLRNSQISVVESVSVHPIRYVNEFNVFHCINLLRELICCEHIGLNNQRFVTSLV</sequence>
<evidence type="ECO:0000313" key="2">
    <source>
        <dbReference type="EMBL" id="KAF5404608.1"/>
    </source>
</evidence>
<feature type="compositionally biased region" description="Polar residues" evidence="1">
    <location>
        <begin position="63"/>
        <end position="83"/>
    </location>
</feature>
<organism evidence="2 3">
    <name type="scientific">Paragonimus heterotremus</name>
    <dbReference type="NCBI Taxonomy" id="100268"/>
    <lineage>
        <taxon>Eukaryota</taxon>
        <taxon>Metazoa</taxon>
        <taxon>Spiralia</taxon>
        <taxon>Lophotrochozoa</taxon>
        <taxon>Platyhelminthes</taxon>
        <taxon>Trematoda</taxon>
        <taxon>Digenea</taxon>
        <taxon>Plagiorchiida</taxon>
        <taxon>Troglotremata</taxon>
        <taxon>Troglotrematidae</taxon>
        <taxon>Paragonimus</taxon>
    </lineage>
</organism>
<gene>
    <name evidence="2" type="ORF">PHET_02029</name>
</gene>
<dbReference type="Proteomes" id="UP000748531">
    <property type="component" value="Unassembled WGS sequence"/>
</dbReference>
<name>A0A8J4TDL1_9TREM</name>
<protein>
    <submittedName>
        <fullName evidence="2">Uncharacterized protein</fullName>
    </submittedName>
</protein>
<evidence type="ECO:0000256" key="1">
    <source>
        <dbReference type="SAM" id="MobiDB-lite"/>
    </source>
</evidence>
<dbReference type="EMBL" id="LUCH01000660">
    <property type="protein sequence ID" value="KAF5404608.1"/>
    <property type="molecule type" value="Genomic_DNA"/>
</dbReference>
<proteinExistence type="predicted"/>
<keyword evidence="3" id="KW-1185">Reference proteome</keyword>
<dbReference type="OrthoDB" id="6266647at2759"/>